<evidence type="ECO:0000259" key="2">
    <source>
        <dbReference type="Pfam" id="PF26566"/>
    </source>
</evidence>
<keyword evidence="4" id="KW-1185">Reference proteome</keyword>
<keyword evidence="1" id="KW-0812">Transmembrane</keyword>
<sequence>METFFILFVLIFVPFIWYINRAITYTSDTVGENAPLQRERTYQFSASQYFGTLIKVLEAQLLIMMPVLAVIVVRAGIRQELYVCFLLAPCFLIFAGYLLFYFYFDWQYWIITRHVTLTLNPDDQSITIDSPARYSVLTPNTVVRIEHHLQKMDNPKNPLAGYGYYLFYEADGQITQLNNIFISHIGHVEFIERFFGHVPQALIWHRLAWATDVKPVEMPDSPNFASQNQR</sequence>
<dbReference type="AlphaFoldDB" id="A0A6M0IKD1"/>
<dbReference type="EMBL" id="JAAGNZ010000002">
    <property type="protein sequence ID" value="NEU68624.1"/>
    <property type="molecule type" value="Genomic_DNA"/>
</dbReference>
<accession>A0A6M0IKD1</accession>
<feature type="transmembrane region" description="Helical" evidence="1">
    <location>
        <begin position="84"/>
        <end position="104"/>
    </location>
</feature>
<reference evidence="3 4" key="1">
    <citation type="submission" date="2020-02" db="EMBL/GenBank/DDBJ databases">
        <title>Draft genome sequence of two Spirosoma agri KCTC 52727 and Spirosoma terrae KCTC 52035.</title>
        <authorList>
            <person name="Rojas J."/>
            <person name="Ambika Manirajan B."/>
            <person name="Ratering S."/>
            <person name="Suarez C."/>
            <person name="Schnell S."/>
        </authorList>
    </citation>
    <scope>NUCLEOTIDE SEQUENCE [LARGE SCALE GENOMIC DNA]</scope>
    <source>
        <strain evidence="3 4">KCTC 52727</strain>
    </source>
</reference>
<protein>
    <recommendedName>
        <fullName evidence="2">PH domain-containing protein</fullName>
    </recommendedName>
</protein>
<dbReference type="Pfam" id="PF26566">
    <property type="entry name" value="PH_40"/>
    <property type="match status" value="1"/>
</dbReference>
<evidence type="ECO:0000313" key="3">
    <source>
        <dbReference type="EMBL" id="NEU68624.1"/>
    </source>
</evidence>
<evidence type="ECO:0000313" key="4">
    <source>
        <dbReference type="Proteomes" id="UP000477386"/>
    </source>
</evidence>
<comment type="caution">
    <text evidence="3">The sequence shown here is derived from an EMBL/GenBank/DDBJ whole genome shotgun (WGS) entry which is preliminary data.</text>
</comment>
<proteinExistence type="predicted"/>
<feature type="transmembrane region" description="Helical" evidence="1">
    <location>
        <begin position="59"/>
        <end position="77"/>
    </location>
</feature>
<feature type="domain" description="PH" evidence="2">
    <location>
        <begin position="42"/>
        <end position="183"/>
    </location>
</feature>
<dbReference type="InterPro" id="IPR058916">
    <property type="entry name" value="PH_40"/>
</dbReference>
<name>A0A6M0IKD1_9BACT</name>
<keyword evidence="1" id="KW-1133">Transmembrane helix</keyword>
<evidence type="ECO:0000256" key="1">
    <source>
        <dbReference type="SAM" id="Phobius"/>
    </source>
</evidence>
<dbReference type="RefSeq" id="WP_164041056.1">
    <property type="nucleotide sequence ID" value="NZ_JAAGNZ010000002.1"/>
</dbReference>
<dbReference type="Proteomes" id="UP000477386">
    <property type="component" value="Unassembled WGS sequence"/>
</dbReference>
<keyword evidence="1" id="KW-0472">Membrane</keyword>
<organism evidence="3 4">
    <name type="scientific">Spirosoma agri</name>
    <dbReference type="NCBI Taxonomy" id="1987381"/>
    <lineage>
        <taxon>Bacteria</taxon>
        <taxon>Pseudomonadati</taxon>
        <taxon>Bacteroidota</taxon>
        <taxon>Cytophagia</taxon>
        <taxon>Cytophagales</taxon>
        <taxon>Cytophagaceae</taxon>
        <taxon>Spirosoma</taxon>
    </lineage>
</organism>
<gene>
    <name evidence="3" type="ORF">GK091_17180</name>
</gene>